<protein>
    <submittedName>
        <fullName evidence="2">Uncharacterized protein</fullName>
    </submittedName>
</protein>
<organism evidence="2 3">
    <name type="scientific">Caerostris extrusa</name>
    <name type="common">Bark spider</name>
    <name type="synonym">Caerostris bankana</name>
    <dbReference type="NCBI Taxonomy" id="172846"/>
    <lineage>
        <taxon>Eukaryota</taxon>
        <taxon>Metazoa</taxon>
        <taxon>Ecdysozoa</taxon>
        <taxon>Arthropoda</taxon>
        <taxon>Chelicerata</taxon>
        <taxon>Arachnida</taxon>
        <taxon>Araneae</taxon>
        <taxon>Araneomorphae</taxon>
        <taxon>Entelegynae</taxon>
        <taxon>Araneoidea</taxon>
        <taxon>Araneidae</taxon>
        <taxon>Caerostris</taxon>
    </lineage>
</organism>
<accession>A0AAV4Y668</accession>
<dbReference type="EMBL" id="BPLR01018881">
    <property type="protein sequence ID" value="GIZ02941.1"/>
    <property type="molecule type" value="Genomic_DNA"/>
</dbReference>
<comment type="caution">
    <text evidence="2">The sequence shown here is derived from an EMBL/GenBank/DDBJ whole genome shotgun (WGS) entry which is preliminary data.</text>
</comment>
<name>A0AAV4Y668_CAEEX</name>
<keyword evidence="3" id="KW-1185">Reference proteome</keyword>
<keyword evidence="1" id="KW-0732">Signal</keyword>
<dbReference type="Proteomes" id="UP001054945">
    <property type="component" value="Unassembled WGS sequence"/>
</dbReference>
<gene>
    <name evidence="2" type="ORF">CEXT_399021</name>
</gene>
<evidence type="ECO:0000313" key="3">
    <source>
        <dbReference type="Proteomes" id="UP001054945"/>
    </source>
</evidence>
<dbReference type="AlphaFoldDB" id="A0AAV4Y668"/>
<reference evidence="2 3" key="1">
    <citation type="submission" date="2021-06" db="EMBL/GenBank/DDBJ databases">
        <title>Caerostris extrusa draft genome.</title>
        <authorList>
            <person name="Kono N."/>
            <person name="Arakawa K."/>
        </authorList>
    </citation>
    <scope>NUCLEOTIDE SEQUENCE [LARGE SCALE GENOMIC DNA]</scope>
</reference>
<feature type="signal peptide" evidence="1">
    <location>
        <begin position="1"/>
        <end position="21"/>
    </location>
</feature>
<feature type="chain" id="PRO_5043853801" evidence="1">
    <location>
        <begin position="22"/>
        <end position="84"/>
    </location>
</feature>
<evidence type="ECO:0000256" key="1">
    <source>
        <dbReference type="SAM" id="SignalP"/>
    </source>
</evidence>
<evidence type="ECO:0000313" key="2">
    <source>
        <dbReference type="EMBL" id="GIZ02941.1"/>
    </source>
</evidence>
<proteinExistence type="predicted"/>
<sequence length="84" mass="9292">MKVHLVYSSLSLYFLPGLVKQFQVPPAVQAKSHKRLQATGDEPQKPVLLLNEAAAKLALKVRTAIGGYFSRKTTKVAPLQDLYI</sequence>